<comment type="caution">
    <text evidence="1">The sequence shown here is derived from an EMBL/GenBank/DDBJ whole genome shotgun (WGS) entry which is preliminary data.</text>
</comment>
<organism evidence="1 2">
    <name type="scientific">Naganishia adeliensis</name>
    <dbReference type="NCBI Taxonomy" id="92952"/>
    <lineage>
        <taxon>Eukaryota</taxon>
        <taxon>Fungi</taxon>
        <taxon>Dikarya</taxon>
        <taxon>Basidiomycota</taxon>
        <taxon>Agaricomycotina</taxon>
        <taxon>Tremellomycetes</taxon>
        <taxon>Filobasidiales</taxon>
        <taxon>Filobasidiaceae</taxon>
        <taxon>Naganishia</taxon>
    </lineage>
</organism>
<dbReference type="Proteomes" id="UP001230649">
    <property type="component" value="Unassembled WGS sequence"/>
</dbReference>
<proteinExistence type="predicted"/>
<dbReference type="EMBL" id="JASBWS010000176">
    <property type="protein sequence ID" value="KAJ9092399.1"/>
    <property type="molecule type" value="Genomic_DNA"/>
</dbReference>
<name>A0ACC2V080_9TREE</name>
<evidence type="ECO:0000313" key="2">
    <source>
        <dbReference type="Proteomes" id="UP001230649"/>
    </source>
</evidence>
<accession>A0ACC2V080</accession>
<sequence length="212" mass="23901">MLCKVPNVPTSISESAKDPDGRKVVSRYPIMTGGKPCQLKIRQHDLEFLNPKTYVNEVMIEFGLSYNLDRSSPTAALKKNEVGILSTFFYNTIFNESKGATDATGVAEFRNAESWVDKHLLNRRLLLVPIHKPNHWIMAGIFNPSGIRRALLQATTSEDLDTGDNEHRCSILMLDSNSAEDQHSEDVERLSNWLTWKTIGDIPEAKRDTNTI</sequence>
<evidence type="ECO:0000313" key="1">
    <source>
        <dbReference type="EMBL" id="KAJ9092399.1"/>
    </source>
</evidence>
<protein>
    <submittedName>
        <fullName evidence="1">Uncharacterized protein</fullName>
    </submittedName>
</protein>
<gene>
    <name evidence="1" type="ORF">QFC20_007386</name>
</gene>
<keyword evidence="2" id="KW-1185">Reference proteome</keyword>
<reference evidence="1" key="1">
    <citation type="submission" date="2023-04" db="EMBL/GenBank/DDBJ databases">
        <title>Draft Genome sequencing of Naganishia species isolated from polar environments using Oxford Nanopore Technology.</title>
        <authorList>
            <person name="Leo P."/>
            <person name="Venkateswaran K."/>
        </authorList>
    </citation>
    <scope>NUCLEOTIDE SEQUENCE</scope>
    <source>
        <strain evidence="1">MNA-CCFEE 5262</strain>
    </source>
</reference>